<evidence type="ECO:0000259" key="6">
    <source>
        <dbReference type="Pfam" id="PF01494"/>
    </source>
</evidence>
<accession>A0A9Q0FBN4</accession>
<proteinExistence type="inferred from homology"/>
<dbReference type="GO" id="GO:0004497">
    <property type="term" value="F:monooxygenase activity"/>
    <property type="evidence" value="ECO:0007669"/>
    <property type="project" value="UniProtKB-KW"/>
</dbReference>
<evidence type="ECO:0000256" key="1">
    <source>
        <dbReference type="ARBA" id="ARBA00023002"/>
    </source>
</evidence>
<evidence type="ECO:0000313" key="8">
    <source>
        <dbReference type="Proteomes" id="UP001141552"/>
    </source>
</evidence>
<keyword evidence="8" id="KW-1185">Reference proteome</keyword>
<feature type="domain" description="FAD-binding" evidence="6">
    <location>
        <begin position="1145"/>
        <end position="1347"/>
    </location>
</feature>
<dbReference type="PANTHER" id="PTHR45934">
    <property type="entry name" value="FAD/NAD(P)-BINDING OXIDOREDUCTASE FAMILY PROTEIN"/>
    <property type="match status" value="1"/>
</dbReference>
<feature type="transmembrane region" description="Helical" evidence="4">
    <location>
        <begin position="6"/>
        <end position="26"/>
    </location>
</feature>
<dbReference type="SUPFAM" id="SSF51905">
    <property type="entry name" value="FAD/NAD(P)-binding domain"/>
    <property type="match status" value="4"/>
</dbReference>
<comment type="similarity">
    <text evidence="3">Belongs to the 3-hydroxybenzoate 6-hydroxylase family.</text>
</comment>
<dbReference type="Pfam" id="PF01266">
    <property type="entry name" value="DAO"/>
    <property type="match status" value="2"/>
</dbReference>
<feature type="domain" description="FAD-binding" evidence="6">
    <location>
        <begin position="503"/>
        <end position="756"/>
    </location>
</feature>
<dbReference type="Pfam" id="PF13450">
    <property type="entry name" value="NAD_binding_8"/>
    <property type="match status" value="1"/>
</dbReference>
<feature type="domain" description="FAD dependent oxidoreductase" evidence="5">
    <location>
        <begin position="424"/>
        <end position="474"/>
    </location>
</feature>
<comment type="caution">
    <text evidence="7">The sequence shown here is derived from an EMBL/GenBank/DDBJ whole genome shotgun (WGS) entry which is preliminary data.</text>
</comment>
<keyword evidence="4" id="KW-1133">Transmembrane helix</keyword>
<evidence type="ECO:0008006" key="9">
    <source>
        <dbReference type="Google" id="ProtNLM"/>
    </source>
</evidence>
<reference evidence="7" key="1">
    <citation type="submission" date="2022-02" db="EMBL/GenBank/DDBJ databases">
        <authorList>
            <person name="Henning P.M."/>
            <person name="McCubbin A.G."/>
            <person name="Shore J.S."/>
        </authorList>
    </citation>
    <scope>NUCLEOTIDE SEQUENCE</scope>
    <source>
        <strain evidence="7">F60SS</strain>
        <tissue evidence="7">Leaves</tissue>
    </source>
</reference>
<feature type="domain" description="FAD-binding" evidence="6">
    <location>
        <begin position="9"/>
        <end position="360"/>
    </location>
</feature>
<dbReference type="PANTHER" id="PTHR45934:SF1">
    <property type="entry name" value="OS04G0423100 PROTEIN"/>
    <property type="match status" value="1"/>
</dbReference>
<feature type="non-terminal residue" evidence="7">
    <location>
        <position position="1445"/>
    </location>
</feature>
<protein>
    <recommendedName>
        <fullName evidence="9">FAD-binding domain-containing protein</fullName>
    </recommendedName>
</protein>
<evidence type="ECO:0000256" key="2">
    <source>
        <dbReference type="ARBA" id="ARBA00023033"/>
    </source>
</evidence>
<organism evidence="7 8">
    <name type="scientific">Turnera subulata</name>
    <dbReference type="NCBI Taxonomy" id="218843"/>
    <lineage>
        <taxon>Eukaryota</taxon>
        <taxon>Viridiplantae</taxon>
        <taxon>Streptophyta</taxon>
        <taxon>Embryophyta</taxon>
        <taxon>Tracheophyta</taxon>
        <taxon>Spermatophyta</taxon>
        <taxon>Magnoliopsida</taxon>
        <taxon>eudicotyledons</taxon>
        <taxon>Gunneridae</taxon>
        <taxon>Pentapetalae</taxon>
        <taxon>rosids</taxon>
        <taxon>fabids</taxon>
        <taxon>Malpighiales</taxon>
        <taxon>Passifloraceae</taxon>
        <taxon>Turnera</taxon>
    </lineage>
</organism>
<keyword evidence="4" id="KW-0812">Transmembrane</keyword>
<evidence type="ECO:0000259" key="5">
    <source>
        <dbReference type="Pfam" id="PF01266"/>
    </source>
</evidence>
<evidence type="ECO:0000313" key="7">
    <source>
        <dbReference type="EMBL" id="KAJ4827765.1"/>
    </source>
</evidence>
<keyword evidence="4" id="KW-0472">Membrane</keyword>
<feature type="transmembrane region" description="Helical" evidence="4">
    <location>
        <begin position="420"/>
        <end position="441"/>
    </location>
</feature>
<dbReference type="Gene3D" id="3.50.50.60">
    <property type="entry name" value="FAD/NAD(P)-binding domain"/>
    <property type="match status" value="6"/>
</dbReference>
<dbReference type="InterPro" id="IPR002938">
    <property type="entry name" value="FAD-bd"/>
</dbReference>
<keyword evidence="2" id="KW-0503">Monooxygenase</keyword>
<name>A0A9Q0FBN4_9ROSI</name>
<dbReference type="GO" id="GO:0071949">
    <property type="term" value="F:FAD binding"/>
    <property type="evidence" value="ECO:0007669"/>
    <property type="project" value="InterPro"/>
</dbReference>
<dbReference type="OrthoDB" id="1878542at2759"/>
<dbReference type="Proteomes" id="UP001141552">
    <property type="component" value="Unassembled WGS sequence"/>
</dbReference>
<feature type="domain" description="FAD dependent oxidoreductase" evidence="5">
    <location>
        <begin position="793"/>
        <end position="841"/>
    </location>
</feature>
<dbReference type="PRINTS" id="PR00420">
    <property type="entry name" value="RNGMNOXGNASE"/>
</dbReference>
<gene>
    <name evidence="7" type="ORF">Tsubulata_020865</name>
</gene>
<keyword evidence="1" id="KW-0560">Oxidoreductase</keyword>
<evidence type="ECO:0000256" key="3">
    <source>
        <dbReference type="ARBA" id="ARBA00024018"/>
    </source>
</evidence>
<evidence type="ECO:0000256" key="4">
    <source>
        <dbReference type="SAM" id="Phobius"/>
    </source>
</evidence>
<dbReference type="InterPro" id="IPR006076">
    <property type="entry name" value="FAD-dep_OxRdtase"/>
</dbReference>
<dbReference type="Pfam" id="PF01494">
    <property type="entry name" value="FAD_binding_3"/>
    <property type="match status" value="3"/>
</dbReference>
<dbReference type="EMBL" id="JAKUCV010006337">
    <property type="protein sequence ID" value="KAJ4827765.1"/>
    <property type="molecule type" value="Genomic_DNA"/>
</dbReference>
<sequence>MESSALVEDVVIVGAGIAGLAIAVALNRVGIRALVLERAEGLRTTGAALTLFTNAWKALDALGVSHRLTPLYAPVAGSSITDVATGTVQYFPLNLDASKGPRPVHRKVLLEALAQELPPESIRFSSRLAAIETREEGGVSVAIVLLEDGTLIKSKVLIGCDGVHSVVARWLGLSDPVDSGRSAARGLAIYPEGHGLKQEVHQFVDVGKRAGFGPLNDKEIYWFMLWRPSTNGEKISGDPEVIQREILENYAKDFPSEYLDVARHADLPNLSWGPLMFRYPWSILFGNLTKGNITVAGDAMHPMTPDLGQGGCAALEDAVVLGRHIANSVIRNNGKFIARDIEDALKGYVNERRWRVAGLVTGSYLSGWVQQGGSNWCMKLFRDVFYKHLTSKIFTLLQYDCGKLPEQRSDHREGRMESSIVVEDVVIVGAGIAGLGIAVALKRAGINALVLERAEGLRTTGAALSLFPNAWKALDALGVSHKLTPLYAPLTGHGPRPVHRKVLLEALAQELPPASIRFSSRLAAIESREEGGVSIAIVHLEDGTIIKSRVLIGCDGVHSVVARWLGLSDPVDLGRSASRGLGIFPEGHGLTQELHQFVDVGKRGAIGPVNDKEIFWFMLWRPSTKGEKMSSDPKVIQREILENYAKDFPSEYLDVIRHADLPNLSWTPLIFRHPWSILFGNLSKGNITVAGDAMHPMTPDIAQGACAALEDAVVLGRHIANSVIRNNGKFIARDIEEALKGYVNERRWRVAGLVTWSYLSGWVQQVGSNWWMRLFRNKQRSDHRGMEGIVVEDVVVVGAGIAGLAAAVALRRVGVRALVLERAEGLRATGAAITLFPNGWKALDVLGVSHKLTPLYSSISKSSVTNVATGSVQQVFLEHGPRAVPRKALLEALAQELPVDSIRFSSRLAAIETQEHEGQNVSVDPKVIRRDILENHTKDFPSTFLDVVRRVDLSTLTWAPLTLRYPWSILFGNLSKGNVTVTGDAMHPMTPELGQGGSSALEDAVILGRHIANSVLIKNNGKFVAGDIEEAFKGYVNERRWRVARLVTGSYLSGWIQQEGSSNWLMRLFRDLIFYRHLLPRFRRKQSSDQMEGIGMEDVVVVGAGIAGLAAAVALRRVGVRALVLERAEGLRATGAAITLVPSGWKALDVLEALAQELPVDSIRFSSRLAAVETQECEGSPIVVMHLEDGTIIKSKALIGCDGVHSVVARWLGLSEPVHSGRIAARGLANFPEGHGFSQELHQFVDVGKRALFIPLTHQEVIRREILENHTRDFPTTFLDVVRRVDLSTLSWAPLTLRYPWSILFDNLSKGNVTVTGDAMHPMTPELGQGGSSALEDAVILGRHIANSVLIKNNGKFVAGDIEEAIKGYVNERRWRVAGLVTGSYLSGWIQQEGSSNWWMRLFRDLIFYRHLLPRFRSVAQHDCGKLPTISSDESDDSARSNKTN</sequence>
<dbReference type="InterPro" id="IPR044560">
    <property type="entry name" value="MOase"/>
</dbReference>
<dbReference type="InterPro" id="IPR036188">
    <property type="entry name" value="FAD/NAD-bd_sf"/>
</dbReference>
<reference evidence="7" key="2">
    <citation type="journal article" date="2023" name="Plants (Basel)">
        <title>Annotation of the Turnera subulata (Passifloraceae) Draft Genome Reveals the S-Locus Evolved after the Divergence of Turneroideae from Passifloroideae in a Stepwise Manner.</title>
        <authorList>
            <person name="Henning P.M."/>
            <person name="Roalson E.H."/>
            <person name="Mir W."/>
            <person name="McCubbin A.G."/>
            <person name="Shore J.S."/>
        </authorList>
    </citation>
    <scope>NUCLEOTIDE SEQUENCE</scope>
    <source>
        <strain evidence="7">F60SS</strain>
    </source>
</reference>